<evidence type="ECO:0000313" key="2">
    <source>
        <dbReference type="EMBL" id="TNN88026.1"/>
    </source>
</evidence>
<keyword evidence="3" id="KW-1185">Reference proteome</keyword>
<gene>
    <name evidence="2" type="ORF">EYF80_001607</name>
</gene>
<dbReference type="OrthoDB" id="8935161at2759"/>
<feature type="region of interest" description="Disordered" evidence="1">
    <location>
        <begin position="1"/>
        <end position="133"/>
    </location>
</feature>
<feature type="region of interest" description="Disordered" evidence="1">
    <location>
        <begin position="234"/>
        <end position="266"/>
    </location>
</feature>
<proteinExistence type="predicted"/>
<dbReference type="Proteomes" id="UP000314294">
    <property type="component" value="Unassembled WGS sequence"/>
</dbReference>
<feature type="region of interest" description="Disordered" evidence="1">
    <location>
        <begin position="296"/>
        <end position="317"/>
    </location>
</feature>
<feature type="compositionally biased region" description="Basic and acidic residues" evidence="1">
    <location>
        <begin position="114"/>
        <end position="131"/>
    </location>
</feature>
<feature type="compositionally biased region" description="Polar residues" evidence="1">
    <location>
        <begin position="19"/>
        <end position="31"/>
    </location>
</feature>
<reference evidence="2 3" key="1">
    <citation type="submission" date="2019-03" db="EMBL/GenBank/DDBJ databases">
        <title>First draft genome of Liparis tanakae, snailfish: a comprehensive survey of snailfish specific genes.</title>
        <authorList>
            <person name="Kim W."/>
            <person name="Song I."/>
            <person name="Jeong J.-H."/>
            <person name="Kim D."/>
            <person name="Kim S."/>
            <person name="Ryu S."/>
            <person name="Song J.Y."/>
            <person name="Lee S.K."/>
        </authorList>
    </citation>
    <scope>NUCLEOTIDE SEQUENCE [LARGE SCALE GENOMIC DNA]</scope>
    <source>
        <tissue evidence="2">Muscle</tissue>
    </source>
</reference>
<evidence type="ECO:0000256" key="1">
    <source>
        <dbReference type="SAM" id="MobiDB-lite"/>
    </source>
</evidence>
<organism evidence="2 3">
    <name type="scientific">Liparis tanakae</name>
    <name type="common">Tanaka's snailfish</name>
    <dbReference type="NCBI Taxonomy" id="230148"/>
    <lineage>
        <taxon>Eukaryota</taxon>
        <taxon>Metazoa</taxon>
        <taxon>Chordata</taxon>
        <taxon>Craniata</taxon>
        <taxon>Vertebrata</taxon>
        <taxon>Euteleostomi</taxon>
        <taxon>Actinopterygii</taxon>
        <taxon>Neopterygii</taxon>
        <taxon>Teleostei</taxon>
        <taxon>Neoteleostei</taxon>
        <taxon>Acanthomorphata</taxon>
        <taxon>Eupercaria</taxon>
        <taxon>Perciformes</taxon>
        <taxon>Cottioidei</taxon>
        <taxon>Cottales</taxon>
        <taxon>Liparidae</taxon>
        <taxon>Liparis</taxon>
    </lineage>
</organism>
<dbReference type="EMBL" id="SRLO01000007">
    <property type="protein sequence ID" value="TNN88026.1"/>
    <property type="molecule type" value="Genomic_DNA"/>
</dbReference>
<evidence type="ECO:0000313" key="3">
    <source>
        <dbReference type="Proteomes" id="UP000314294"/>
    </source>
</evidence>
<sequence length="388" mass="42207">MKKMWLPRSSSTVDKHSSAPENQPPLMNSIGSAAEDHALPPGDEEDLQLALLKNEDVKNTSSTCDSHSSDDDNDSLTLPELRSCGTDDSDGDSERGNSDWDEEENTIPYSFKELWYDREKESPSSSTEKDFPPLSTIKSVIAPRPTELPASGKIHSQWEIPLLFCPHHSPTATFANGEATHAQAPVQGKAEAPQANSRNYAAAAPTQQEAYDLLADFPALQASKTPLALGVFHDGNPTTNDAEGKGGHTRSHTQCQESRAYHQRRTGNVSHEVHVRAGDHKYVLNIETFDHGVSSSISCEEPQANEQPPPRATDGVDANGRSWACAAKAGMKRAAAPQEIGRPYSLQQRDTINQVKGGEIDEKLVEEEGEEEERGVFGALIVSSAEDM</sequence>
<feature type="region of interest" description="Disordered" evidence="1">
    <location>
        <begin position="181"/>
        <end position="200"/>
    </location>
</feature>
<protein>
    <submittedName>
        <fullName evidence="2">Uncharacterized protein</fullName>
    </submittedName>
</protein>
<dbReference type="AlphaFoldDB" id="A0A4Z2JCS7"/>
<name>A0A4Z2JCS7_9TELE</name>
<comment type="caution">
    <text evidence="2">The sequence shown here is derived from an EMBL/GenBank/DDBJ whole genome shotgun (WGS) entry which is preliminary data.</text>
</comment>
<accession>A0A4Z2JCS7</accession>